<dbReference type="GO" id="GO:0005634">
    <property type="term" value="C:nucleus"/>
    <property type="evidence" value="ECO:0007669"/>
    <property type="project" value="UniProtKB-SubCell"/>
</dbReference>
<dbReference type="SUPFAM" id="SSF50978">
    <property type="entry name" value="WD40 repeat-like"/>
    <property type="match status" value="1"/>
</dbReference>
<dbReference type="Gramene" id="rna2753">
    <property type="protein sequence ID" value="RHN79057.1"/>
    <property type="gene ID" value="gene2753"/>
</dbReference>
<dbReference type="AlphaFoldDB" id="A0A396JWH3"/>
<dbReference type="PANTHER" id="PTHR19848">
    <property type="entry name" value="WD40 REPEAT PROTEIN"/>
    <property type="match status" value="1"/>
</dbReference>
<comment type="subcellular location">
    <subcellularLocation>
        <location evidence="1">Nucleus</location>
    </subcellularLocation>
</comment>
<evidence type="ECO:0000313" key="6">
    <source>
        <dbReference type="EMBL" id="RHN79057.1"/>
    </source>
</evidence>
<dbReference type="Proteomes" id="UP000265566">
    <property type="component" value="Chromosome 1"/>
</dbReference>
<sequence>MIYFQCSVFSVLKFLMIINTSHGSWVNSLALSTDYVLRTGAFDHTRKQFSSPEEIKKVALESYNTMRGGAPERLVSGSDDCTMYLWEPFSNNKSYKARMTGHQEVQIFLLFLCKTLKYVHEINQKDIFLQIATSYNLY</sequence>
<dbReference type="InterPro" id="IPR015943">
    <property type="entry name" value="WD40/YVTN_repeat-like_dom_sf"/>
</dbReference>
<dbReference type="InterPro" id="IPR036322">
    <property type="entry name" value="WD40_repeat_dom_sf"/>
</dbReference>
<feature type="chain" id="PRO_5017306795" evidence="5">
    <location>
        <begin position="24"/>
        <end position="138"/>
    </location>
</feature>
<accession>A0A396JWH3</accession>
<evidence type="ECO:0000256" key="5">
    <source>
        <dbReference type="SAM" id="SignalP"/>
    </source>
</evidence>
<keyword evidence="3" id="KW-0677">Repeat</keyword>
<protein>
    <submittedName>
        <fullName evidence="6">Putative transcription factor WD40-like family</fullName>
    </submittedName>
</protein>
<evidence type="ECO:0000313" key="7">
    <source>
        <dbReference type="Proteomes" id="UP000265566"/>
    </source>
</evidence>
<dbReference type="EMBL" id="PSQE01000001">
    <property type="protein sequence ID" value="RHN79057.1"/>
    <property type="molecule type" value="Genomic_DNA"/>
</dbReference>
<dbReference type="PANTHER" id="PTHR19848:SF0">
    <property type="entry name" value="NOTCHLESS PROTEIN HOMOLOG 1"/>
    <property type="match status" value="1"/>
</dbReference>
<keyword evidence="5" id="KW-0732">Signal</keyword>
<name>A0A396JWH3_MEDTR</name>
<gene>
    <name evidence="6" type="ORF">MtrunA17_Chr1g0172771</name>
</gene>
<feature type="signal peptide" evidence="5">
    <location>
        <begin position="1"/>
        <end position="23"/>
    </location>
</feature>
<keyword evidence="2" id="KW-0853">WD repeat</keyword>
<dbReference type="Gene3D" id="2.130.10.10">
    <property type="entry name" value="YVTN repeat-like/Quinoprotein amine dehydrogenase"/>
    <property type="match status" value="1"/>
</dbReference>
<reference evidence="7" key="1">
    <citation type="journal article" date="2018" name="Nat. Plants">
        <title>Whole-genome landscape of Medicago truncatula symbiotic genes.</title>
        <authorList>
            <person name="Pecrix Y."/>
            <person name="Staton S.E."/>
            <person name="Sallet E."/>
            <person name="Lelandais-Briere C."/>
            <person name="Moreau S."/>
            <person name="Carrere S."/>
            <person name="Blein T."/>
            <person name="Jardinaud M.F."/>
            <person name="Latrasse D."/>
            <person name="Zouine M."/>
            <person name="Zahm M."/>
            <person name="Kreplak J."/>
            <person name="Mayjonade B."/>
            <person name="Satge C."/>
            <person name="Perez M."/>
            <person name="Cauet S."/>
            <person name="Marande W."/>
            <person name="Chantry-Darmon C."/>
            <person name="Lopez-Roques C."/>
            <person name="Bouchez O."/>
            <person name="Berard A."/>
            <person name="Debelle F."/>
            <person name="Munos S."/>
            <person name="Bendahmane A."/>
            <person name="Berges H."/>
            <person name="Niebel A."/>
            <person name="Buitink J."/>
            <person name="Frugier F."/>
            <person name="Benhamed M."/>
            <person name="Crespi M."/>
            <person name="Gouzy J."/>
            <person name="Gamas P."/>
        </authorList>
    </citation>
    <scope>NUCLEOTIDE SEQUENCE [LARGE SCALE GENOMIC DNA]</scope>
    <source>
        <strain evidence="7">cv. Jemalong A17</strain>
    </source>
</reference>
<organism evidence="6 7">
    <name type="scientific">Medicago truncatula</name>
    <name type="common">Barrel medic</name>
    <name type="synonym">Medicago tribuloides</name>
    <dbReference type="NCBI Taxonomy" id="3880"/>
    <lineage>
        <taxon>Eukaryota</taxon>
        <taxon>Viridiplantae</taxon>
        <taxon>Streptophyta</taxon>
        <taxon>Embryophyta</taxon>
        <taxon>Tracheophyta</taxon>
        <taxon>Spermatophyta</taxon>
        <taxon>Magnoliopsida</taxon>
        <taxon>eudicotyledons</taxon>
        <taxon>Gunneridae</taxon>
        <taxon>Pentapetalae</taxon>
        <taxon>rosids</taxon>
        <taxon>fabids</taxon>
        <taxon>Fabales</taxon>
        <taxon>Fabaceae</taxon>
        <taxon>Papilionoideae</taxon>
        <taxon>50 kb inversion clade</taxon>
        <taxon>NPAAA clade</taxon>
        <taxon>Hologalegina</taxon>
        <taxon>IRL clade</taxon>
        <taxon>Trifolieae</taxon>
        <taxon>Medicago</taxon>
    </lineage>
</organism>
<keyword evidence="4" id="KW-0539">Nucleus</keyword>
<proteinExistence type="predicted"/>
<evidence type="ECO:0000256" key="4">
    <source>
        <dbReference type="ARBA" id="ARBA00023242"/>
    </source>
</evidence>
<evidence type="ECO:0000256" key="2">
    <source>
        <dbReference type="ARBA" id="ARBA00022574"/>
    </source>
</evidence>
<evidence type="ECO:0000256" key="1">
    <source>
        <dbReference type="ARBA" id="ARBA00004123"/>
    </source>
</evidence>
<comment type="caution">
    <text evidence="6">The sequence shown here is derived from an EMBL/GenBank/DDBJ whole genome shotgun (WGS) entry which is preliminary data.</text>
</comment>
<evidence type="ECO:0000256" key="3">
    <source>
        <dbReference type="ARBA" id="ARBA00022737"/>
    </source>
</evidence>